<organism evidence="1 3">
    <name type="scientific">Bacteroides faecis</name>
    <dbReference type="NCBI Taxonomy" id="674529"/>
    <lineage>
        <taxon>Bacteria</taxon>
        <taxon>Pseudomonadati</taxon>
        <taxon>Bacteroidota</taxon>
        <taxon>Bacteroidia</taxon>
        <taxon>Bacteroidales</taxon>
        <taxon>Bacteroidaceae</taxon>
        <taxon>Bacteroides</taxon>
    </lineage>
</organism>
<dbReference type="GeneID" id="69587328"/>
<evidence type="ECO:0000313" key="1">
    <source>
        <dbReference type="EMBL" id="CUP85863.1"/>
    </source>
</evidence>
<reference evidence="2" key="2">
    <citation type="submission" date="2022-08" db="EMBL/GenBank/DDBJ databases">
        <title>Genome Sequencing of Bacteroides fragilis Group Isolates with Nanopore Technology.</title>
        <authorList>
            <person name="Tisza M.J."/>
            <person name="Smith D."/>
            <person name="Dekker J.P."/>
        </authorList>
    </citation>
    <scope>NUCLEOTIDE SEQUENCE</scope>
    <source>
        <strain evidence="2">BFG-527</strain>
    </source>
</reference>
<dbReference type="AlphaFoldDB" id="A0A174RK35"/>
<gene>
    <name evidence="1" type="ORF">ERS852461_03558</name>
    <name evidence="2" type="ORF">NXY30_00845</name>
</gene>
<evidence type="ECO:0000313" key="4">
    <source>
        <dbReference type="Proteomes" id="UP001060104"/>
    </source>
</evidence>
<dbReference type="Proteomes" id="UP000095606">
    <property type="component" value="Unassembled WGS sequence"/>
</dbReference>
<dbReference type="EMBL" id="CZAE01000019">
    <property type="protein sequence ID" value="CUP85863.1"/>
    <property type="molecule type" value="Genomic_DNA"/>
</dbReference>
<dbReference type="Proteomes" id="UP001060104">
    <property type="component" value="Chromosome"/>
</dbReference>
<accession>A0A3E5G8B4</accession>
<protein>
    <submittedName>
        <fullName evidence="1 2">Helix-turn-helix domain</fullName>
    </submittedName>
</protein>
<evidence type="ECO:0000313" key="2">
    <source>
        <dbReference type="EMBL" id="UVQ75028.1"/>
    </source>
</evidence>
<reference evidence="1 3" key="1">
    <citation type="submission" date="2015-09" db="EMBL/GenBank/DDBJ databases">
        <authorList>
            <consortium name="Pathogen Informatics"/>
        </authorList>
    </citation>
    <scope>NUCLEOTIDE SEQUENCE [LARGE SCALE GENOMIC DNA]</scope>
    <source>
        <strain evidence="1 3">2789STDY5834846</strain>
    </source>
</reference>
<accession>A0A174RK35</accession>
<sequence>MRKNQEINKAVAILRKKGDLVSLEQASVLSDRLNERSVFDKYVAGVAEADRSEGIYYACRDAARFLKGELTLDELIPDHEQEDDIEPVEEMITITASEFRELLRRVERLERRAGLQKKISATKRKRVEDISTDDLISQIDACKYIGCSKTTIKRWADNGFITGYQKGLNVYYSKRELNRSVVVKEHRLNRKEAEHE</sequence>
<evidence type="ECO:0000313" key="3">
    <source>
        <dbReference type="Proteomes" id="UP000095606"/>
    </source>
</evidence>
<dbReference type="EMBL" id="CP103141">
    <property type="protein sequence ID" value="UVQ75028.1"/>
    <property type="molecule type" value="Genomic_DNA"/>
</dbReference>
<keyword evidence="4" id="KW-1185">Reference proteome</keyword>
<name>A0A174RK35_9BACE</name>
<proteinExistence type="predicted"/>
<dbReference type="RefSeq" id="WP_055270430.1">
    <property type="nucleotide sequence ID" value="NZ_CABMFH010000016.1"/>
</dbReference>